<keyword evidence="8" id="KW-1185">Reference proteome</keyword>
<comment type="function">
    <text evidence="1 6">Exhibits S-adenosyl-L-methionine-dependent methyltransferase activity.</text>
</comment>
<keyword evidence="4 7" id="KW-0808">Transferase</keyword>
<evidence type="ECO:0000256" key="1">
    <source>
        <dbReference type="ARBA" id="ARBA00003907"/>
    </source>
</evidence>
<dbReference type="PANTHER" id="PTHR43619">
    <property type="entry name" value="S-ADENOSYL-L-METHIONINE-DEPENDENT METHYLTRANSFERASE YKTD-RELATED"/>
    <property type="match status" value="1"/>
</dbReference>
<dbReference type="InterPro" id="IPR007213">
    <property type="entry name" value="Ppm1/Ppm2/Tcmp"/>
</dbReference>
<dbReference type="Gene3D" id="3.40.50.150">
    <property type="entry name" value="Vaccinia Virus protein VP39"/>
    <property type="match status" value="1"/>
</dbReference>
<evidence type="ECO:0000256" key="6">
    <source>
        <dbReference type="RuleBase" id="RU362030"/>
    </source>
</evidence>
<dbReference type="Proteomes" id="UP000240424">
    <property type="component" value="Unassembled WGS sequence"/>
</dbReference>
<dbReference type="GO" id="GO:0032259">
    <property type="term" value="P:methylation"/>
    <property type="evidence" value="ECO:0007669"/>
    <property type="project" value="UniProtKB-KW"/>
</dbReference>
<dbReference type="NCBIfam" id="TIGR00027">
    <property type="entry name" value="mthyl_TIGR00027"/>
    <property type="match status" value="1"/>
</dbReference>
<comment type="similarity">
    <text evidence="2 6">Belongs to the UPF0677 family.</text>
</comment>
<accession>A0A2U3P4Q7</accession>
<dbReference type="Pfam" id="PF04072">
    <property type="entry name" value="LCM"/>
    <property type="match status" value="1"/>
</dbReference>
<dbReference type="EMBL" id="FUEZ01000003">
    <property type="protein sequence ID" value="SPM38727.1"/>
    <property type="molecule type" value="Genomic_DNA"/>
</dbReference>
<organism evidence="7 8">
    <name type="scientific">Mycobacterium numidiamassiliense</name>
    <dbReference type="NCBI Taxonomy" id="1841861"/>
    <lineage>
        <taxon>Bacteria</taxon>
        <taxon>Bacillati</taxon>
        <taxon>Actinomycetota</taxon>
        <taxon>Actinomycetes</taxon>
        <taxon>Mycobacteriales</taxon>
        <taxon>Mycobacteriaceae</taxon>
        <taxon>Mycobacterium</taxon>
    </lineage>
</organism>
<protein>
    <recommendedName>
        <fullName evidence="6">S-adenosyl-L-methionine-dependent methyltransferase</fullName>
        <ecNumber evidence="6">2.1.1.-</ecNumber>
    </recommendedName>
</protein>
<evidence type="ECO:0000256" key="4">
    <source>
        <dbReference type="ARBA" id="ARBA00022679"/>
    </source>
</evidence>
<proteinExistence type="inferred from homology"/>
<dbReference type="FunFam" id="3.40.50.150:FF:000152">
    <property type="entry name" value="S-adenosyl-L-methionine-dependent methyltransferase"/>
    <property type="match status" value="1"/>
</dbReference>
<reference evidence="7 8" key="1">
    <citation type="submission" date="2017-01" db="EMBL/GenBank/DDBJ databases">
        <authorList>
            <consortium name="Urmite Genomes"/>
        </authorList>
    </citation>
    <scope>NUCLEOTIDE SEQUENCE [LARGE SCALE GENOMIC DNA]</scope>
    <source>
        <strain evidence="7 8">AB215</strain>
    </source>
</reference>
<keyword evidence="3 6" id="KW-0489">Methyltransferase</keyword>
<dbReference type="SUPFAM" id="SSF53335">
    <property type="entry name" value="S-adenosyl-L-methionine-dependent methyltransferases"/>
    <property type="match status" value="1"/>
</dbReference>
<name>A0A2U3P4Q7_9MYCO</name>
<evidence type="ECO:0000256" key="2">
    <source>
        <dbReference type="ARBA" id="ARBA00008138"/>
    </source>
</evidence>
<dbReference type="InterPro" id="IPR029063">
    <property type="entry name" value="SAM-dependent_MTases_sf"/>
</dbReference>
<dbReference type="PANTHER" id="PTHR43619:SF2">
    <property type="entry name" value="S-ADENOSYL-L-METHIONINE-DEPENDENT METHYLTRANSFERASES SUPERFAMILY PROTEIN"/>
    <property type="match status" value="1"/>
</dbReference>
<feature type="non-terminal residue" evidence="7">
    <location>
        <position position="1"/>
    </location>
</feature>
<dbReference type="EC" id="2.1.1.-" evidence="6"/>
<dbReference type="STRING" id="1841861.GCA_900157365_05110"/>
<evidence type="ECO:0000256" key="3">
    <source>
        <dbReference type="ARBA" id="ARBA00022603"/>
    </source>
</evidence>
<keyword evidence="5 6" id="KW-0949">S-adenosyl-L-methionine</keyword>
<dbReference type="InterPro" id="IPR011610">
    <property type="entry name" value="SAM_mthyl_Trfase_ML2640-like"/>
</dbReference>
<evidence type="ECO:0000256" key="5">
    <source>
        <dbReference type="ARBA" id="ARBA00022691"/>
    </source>
</evidence>
<dbReference type="GO" id="GO:0008168">
    <property type="term" value="F:methyltransferase activity"/>
    <property type="evidence" value="ECO:0007669"/>
    <property type="project" value="UniProtKB-UniRule"/>
</dbReference>
<evidence type="ECO:0000313" key="8">
    <source>
        <dbReference type="Proteomes" id="UP000240424"/>
    </source>
</evidence>
<sequence length="315" mass="35043">VARTDNDSWEITESVGATALGVAASRAAETESDNPLIRDPFARVFLDAVGDGVWNWFSAPQLPAELLESEPDLALQMRSMVGYMASRTAFFDSFFLDATNAGIRQVVILAAGLDARSWRLPWPDGTTVYELDQPRVLDFKASTLNEHGAQAACNRIAVPVDLRHDWPAALRQAGFDPAVPSVWSAEGLMPYLPAVAQELLFERVQGLTAIGSRVAVEALGPKFLDPDTRAKRRARMDRVRTFLAEKDPQREIPSTDELWYFEEREDVGEWFGRHGWDVTVTLSLELMAGYGRRVPEQVEDQVPGNLFVAAQRARI</sequence>
<gene>
    <name evidence="7" type="ORF">MNAB215_907</name>
</gene>
<evidence type="ECO:0000313" key="7">
    <source>
        <dbReference type="EMBL" id="SPM38727.1"/>
    </source>
</evidence>
<dbReference type="AlphaFoldDB" id="A0A2U3P4Q7"/>